<evidence type="ECO:0000256" key="1">
    <source>
        <dbReference type="SAM" id="MobiDB-lite"/>
    </source>
</evidence>
<evidence type="ECO:0000313" key="2">
    <source>
        <dbReference type="EMBL" id="VDL79876.1"/>
    </source>
</evidence>
<protein>
    <submittedName>
        <fullName evidence="2 4">Uncharacterized protein</fullName>
    </submittedName>
</protein>
<sequence length="34" mass="4021">MDMLQHVRQQTKRKKNSTKYSKGLLTTKRATTKL</sequence>
<dbReference type="Proteomes" id="UP000271162">
    <property type="component" value="Unassembled WGS sequence"/>
</dbReference>
<reference evidence="4" key="1">
    <citation type="submission" date="2017-02" db="UniProtKB">
        <authorList>
            <consortium name="WormBaseParasite"/>
        </authorList>
    </citation>
    <scope>IDENTIFICATION</scope>
</reference>
<proteinExistence type="predicted"/>
<name>A0A0N4YHE5_NIPBR</name>
<evidence type="ECO:0000313" key="3">
    <source>
        <dbReference type="Proteomes" id="UP000271162"/>
    </source>
</evidence>
<evidence type="ECO:0000313" key="4">
    <source>
        <dbReference type="WBParaSite" id="NBR_0001628001-mRNA-1"/>
    </source>
</evidence>
<reference evidence="2 3" key="2">
    <citation type="submission" date="2018-11" db="EMBL/GenBank/DDBJ databases">
        <authorList>
            <consortium name="Pathogen Informatics"/>
        </authorList>
    </citation>
    <scope>NUCLEOTIDE SEQUENCE [LARGE SCALE GENOMIC DNA]</scope>
</reference>
<keyword evidence="3" id="KW-1185">Reference proteome</keyword>
<feature type="region of interest" description="Disordered" evidence="1">
    <location>
        <begin position="1"/>
        <end position="34"/>
    </location>
</feature>
<dbReference type="AlphaFoldDB" id="A0A0N4YHE5"/>
<dbReference type="WBParaSite" id="NBR_0001628001-mRNA-1">
    <property type="protein sequence ID" value="NBR_0001628001-mRNA-1"/>
    <property type="gene ID" value="NBR_0001628001"/>
</dbReference>
<gene>
    <name evidence="2" type="ORF">NBR_LOCUS16281</name>
</gene>
<accession>A0A0N4YHE5</accession>
<organism evidence="4">
    <name type="scientific">Nippostrongylus brasiliensis</name>
    <name type="common">Rat hookworm</name>
    <dbReference type="NCBI Taxonomy" id="27835"/>
    <lineage>
        <taxon>Eukaryota</taxon>
        <taxon>Metazoa</taxon>
        <taxon>Ecdysozoa</taxon>
        <taxon>Nematoda</taxon>
        <taxon>Chromadorea</taxon>
        <taxon>Rhabditida</taxon>
        <taxon>Rhabditina</taxon>
        <taxon>Rhabditomorpha</taxon>
        <taxon>Strongyloidea</taxon>
        <taxon>Heligmosomidae</taxon>
        <taxon>Nippostrongylus</taxon>
    </lineage>
</organism>
<dbReference type="EMBL" id="UYSL01022129">
    <property type="protein sequence ID" value="VDL79876.1"/>
    <property type="molecule type" value="Genomic_DNA"/>
</dbReference>